<evidence type="ECO:0000313" key="1">
    <source>
        <dbReference type="EMBL" id="KXU18376.1"/>
    </source>
</evidence>
<evidence type="ECO:0000313" key="2">
    <source>
        <dbReference type="Proteomes" id="UP000070339"/>
    </source>
</evidence>
<name>A0ABR5VBR2_9CORY</name>
<proteinExistence type="predicted"/>
<dbReference type="EMBL" id="LTEB01000024">
    <property type="protein sequence ID" value="KXU18376.1"/>
    <property type="molecule type" value="Genomic_DNA"/>
</dbReference>
<dbReference type="Proteomes" id="UP000070339">
    <property type="component" value="Unassembled WGS sequence"/>
</dbReference>
<gene>
    <name evidence="1" type="ORF">WM41_0930</name>
</gene>
<organism evidence="1 2">
    <name type="scientific">Corynebacterium simulans</name>
    <dbReference type="NCBI Taxonomy" id="146827"/>
    <lineage>
        <taxon>Bacteria</taxon>
        <taxon>Bacillati</taxon>
        <taxon>Actinomycetota</taxon>
        <taxon>Actinomycetes</taxon>
        <taxon>Mycobacteriales</taxon>
        <taxon>Corynebacteriaceae</taxon>
        <taxon>Corynebacterium</taxon>
    </lineage>
</organism>
<reference evidence="1 2" key="1">
    <citation type="journal article" date="2016" name="Int. J. Syst. Evol. Microbiol.">
        <title>Resolving the Complexity of Human Skin Metagenomes Using Single-Molecule Sequencing.</title>
        <authorList>
            <consortium name="NISC Comparative Sequencing Program"/>
            <person name="Tsai Y.C."/>
            <person name="Conlan S."/>
            <person name="Deming C."/>
            <person name="Segre J.A."/>
            <person name="Kong H.H."/>
            <person name="Korlach J."/>
            <person name="Oh J."/>
        </authorList>
    </citation>
    <scope>NUCLEOTIDE SEQUENCE [LARGE SCALE GENOMIC DNA]</scope>
    <source>
        <strain evidence="1 2">1B08</strain>
    </source>
</reference>
<accession>A0ABR5VBR2</accession>
<keyword evidence="2" id="KW-1185">Reference proteome</keyword>
<protein>
    <submittedName>
        <fullName evidence="1">Uncharacterized protein</fullName>
    </submittedName>
</protein>
<sequence>MSLRVAAVFAAVAALLLLVWMLARTIGARSWLPELVLRKLAPIERNA</sequence>
<comment type="caution">
    <text evidence="1">The sequence shown here is derived from an EMBL/GenBank/DDBJ whole genome shotgun (WGS) entry which is preliminary data.</text>
</comment>